<name>A0AAQ3R9T4_9PEZI</name>
<keyword evidence="4" id="KW-0238">DNA-binding</keyword>
<accession>A0AAQ3R9T4</accession>
<dbReference type="PANTHER" id="PTHR36206">
    <property type="entry name" value="ASPERCRYPTIN BIOSYNTHESIS CLUSTER-SPECIFIC TRANSCRIPTION REGULATOR ATNN-RELATED"/>
    <property type="match status" value="1"/>
</dbReference>
<keyword evidence="2" id="KW-0862">Zinc</keyword>
<feature type="region of interest" description="Disordered" evidence="7">
    <location>
        <begin position="435"/>
        <end position="463"/>
    </location>
</feature>
<dbReference type="PANTHER" id="PTHR36206:SF12">
    <property type="entry name" value="ASPERCRYPTIN BIOSYNTHESIS CLUSTER-SPECIFIC TRANSCRIPTION REGULATOR ATNN-RELATED"/>
    <property type="match status" value="1"/>
</dbReference>
<organism evidence="8 9">
    <name type="scientific">Acrodontium crateriforme</name>
    <dbReference type="NCBI Taxonomy" id="150365"/>
    <lineage>
        <taxon>Eukaryota</taxon>
        <taxon>Fungi</taxon>
        <taxon>Dikarya</taxon>
        <taxon>Ascomycota</taxon>
        <taxon>Pezizomycotina</taxon>
        <taxon>Dothideomycetes</taxon>
        <taxon>Dothideomycetidae</taxon>
        <taxon>Mycosphaerellales</taxon>
        <taxon>Teratosphaeriaceae</taxon>
        <taxon>Acrodontium</taxon>
    </lineage>
</organism>
<evidence type="ECO:0000256" key="3">
    <source>
        <dbReference type="ARBA" id="ARBA00023015"/>
    </source>
</evidence>
<keyword evidence="3" id="KW-0805">Transcription regulation</keyword>
<gene>
    <name evidence="8" type="ORF">R9X50_00332400</name>
</gene>
<keyword evidence="5" id="KW-0804">Transcription</keyword>
<dbReference type="EMBL" id="CP138583">
    <property type="protein sequence ID" value="WPH00495.1"/>
    <property type="molecule type" value="Genomic_DNA"/>
</dbReference>
<evidence type="ECO:0000313" key="9">
    <source>
        <dbReference type="Proteomes" id="UP001303373"/>
    </source>
</evidence>
<keyword evidence="9" id="KW-1185">Reference proteome</keyword>
<keyword evidence="6" id="KW-0539">Nucleus</keyword>
<dbReference type="Proteomes" id="UP001303373">
    <property type="component" value="Chromosome 4"/>
</dbReference>
<evidence type="ECO:0000256" key="4">
    <source>
        <dbReference type="ARBA" id="ARBA00023125"/>
    </source>
</evidence>
<protein>
    <submittedName>
        <fullName evidence="8">Uncharacterized protein</fullName>
    </submittedName>
</protein>
<proteinExistence type="predicted"/>
<sequence>MLDTVEPAILHALTAIFALHETILQRSFLDEKRKAQATEFSLGQCNLAIASLTNDSQRGGAPNIIVALSTCKLFTCFETLQGRTDSAVKHAFQGRRLLEASGRADPLSITPSDDYVEHIRPLVDRLEVQATTLLDKEQRPEVDTSDKTARLPHVKRIFTLENAHDTLHIAMNSIVRFIQGFHPTAPKDHIAVTLAEKYLRYAPWFQQWEYAFTLFLIMQRETISQRDLKCAMVLKANHLVGTMPAVIDQSVGPEAYDPYGAEFQAIVELSTEVLATSPYPPLLTLHDDNAGNPFLCFSLWVTEHLWMIISRCRNSRIRQSASFLLSQNPRQEGLWHSGPVASEKKKITRTQSLADNRDDYEAPEEIITAGPAANMRARAEWLRAKVQHRTKAVETGGGKIKGEFETPPIRFSSTCTGRCSSISTLAGLKSAQMAFSDHQPTTPKKSLHTAKASYFPSHRSARV</sequence>
<dbReference type="GO" id="GO:0003677">
    <property type="term" value="F:DNA binding"/>
    <property type="evidence" value="ECO:0007669"/>
    <property type="project" value="UniProtKB-KW"/>
</dbReference>
<dbReference type="InterPro" id="IPR052360">
    <property type="entry name" value="Transcr_Regulatory_Proteins"/>
</dbReference>
<evidence type="ECO:0000256" key="7">
    <source>
        <dbReference type="SAM" id="MobiDB-lite"/>
    </source>
</evidence>
<dbReference type="AlphaFoldDB" id="A0AAQ3R9T4"/>
<dbReference type="GO" id="GO:0046872">
    <property type="term" value="F:metal ion binding"/>
    <property type="evidence" value="ECO:0007669"/>
    <property type="project" value="UniProtKB-KW"/>
</dbReference>
<keyword evidence="1" id="KW-0479">Metal-binding</keyword>
<evidence type="ECO:0000256" key="6">
    <source>
        <dbReference type="ARBA" id="ARBA00023242"/>
    </source>
</evidence>
<evidence type="ECO:0000256" key="2">
    <source>
        <dbReference type="ARBA" id="ARBA00022833"/>
    </source>
</evidence>
<evidence type="ECO:0000256" key="1">
    <source>
        <dbReference type="ARBA" id="ARBA00022723"/>
    </source>
</evidence>
<evidence type="ECO:0000256" key="5">
    <source>
        <dbReference type="ARBA" id="ARBA00023163"/>
    </source>
</evidence>
<reference evidence="8 9" key="1">
    <citation type="submission" date="2023-11" db="EMBL/GenBank/DDBJ databases">
        <title>An acidophilic fungus is an integral part of prey digestion in a carnivorous sundew plant.</title>
        <authorList>
            <person name="Tsai I.J."/>
        </authorList>
    </citation>
    <scope>NUCLEOTIDE SEQUENCE [LARGE SCALE GENOMIC DNA]</scope>
    <source>
        <strain evidence="8">169a</strain>
    </source>
</reference>
<evidence type="ECO:0000313" key="8">
    <source>
        <dbReference type="EMBL" id="WPH00495.1"/>
    </source>
</evidence>